<evidence type="ECO:0000313" key="2">
    <source>
        <dbReference type="Proteomes" id="UP000275078"/>
    </source>
</evidence>
<dbReference type="EMBL" id="ML119725">
    <property type="protein sequence ID" value="RPA77504.1"/>
    <property type="molecule type" value="Genomic_DNA"/>
</dbReference>
<dbReference type="Proteomes" id="UP000275078">
    <property type="component" value="Unassembled WGS sequence"/>
</dbReference>
<dbReference type="AlphaFoldDB" id="A0A3N4I6T6"/>
<keyword evidence="2" id="KW-1185">Reference proteome</keyword>
<accession>A0A3N4I6T6</accession>
<protein>
    <submittedName>
        <fullName evidence="1">Uncharacterized protein</fullName>
    </submittedName>
</protein>
<proteinExistence type="predicted"/>
<evidence type="ECO:0000313" key="1">
    <source>
        <dbReference type="EMBL" id="RPA77504.1"/>
    </source>
</evidence>
<sequence length="148" mass="16807">MAASAKKTSGPSTDANAYGFDFDGCCDSSGNDFERLRVMFKLLLDIDGVRLANFTLDVIQDYGEELRESFGVEISVDGRDHLYLANESVIFICLNPIQAWIFGNEEFELGRPIGFDELERFHREWHIDMNVKWRYPEDLRGGVESLGG</sequence>
<gene>
    <name evidence="1" type="ORF">BJ508DRAFT_330120</name>
</gene>
<reference evidence="1 2" key="1">
    <citation type="journal article" date="2018" name="Nat. Ecol. Evol.">
        <title>Pezizomycetes genomes reveal the molecular basis of ectomycorrhizal truffle lifestyle.</title>
        <authorList>
            <person name="Murat C."/>
            <person name="Payen T."/>
            <person name="Noel B."/>
            <person name="Kuo A."/>
            <person name="Morin E."/>
            <person name="Chen J."/>
            <person name="Kohler A."/>
            <person name="Krizsan K."/>
            <person name="Balestrini R."/>
            <person name="Da Silva C."/>
            <person name="Montanini B."/>
            <person name="Hainaut M."/>
            <person name="Levati E."/>
            <person name="Barry K.W."/>
            <person name="Belfiori B."/>
            <person name="Cichocki N."/>
            <person name="Clum A."/>
            <person name="Dockter R.B."/>
            <person name="Fauchery L."/>
            <person name="Guy J."/>
            <person name="Iotti M."/>
            <person name="Le Tacon F."/>
            <person name="Lindquist E.A."/>
            <person name="Lipzen A."/>
            <person name="Malagnac F."/>
            <person name="Mello A."/>
            <person name="Molinier V."/>
            <person name="Miyauchi S."/>
            <person name="Poulain J."/>
            <person name="Riccioni C."/>
            <person name="Rubini A."/>
            <person name="Sitrit Y."/>
            <person name="Splivallo R."/>
            <person name="Traeger S."/>
            <person name="Wang M."/>
            <person name="Zifcakova L."/>
            <person name="Wipf D."/>
            <person name="Zambonelli A."/>
            <person name="Paolocci F."/>
            <person name="Nowrousian M."/>
            <person name="Ottonello S."/>
            <person name="Baldrian P."/>
            <person name="Spatafora J.W."/>
            <person name="Henrissat B."/>
            <person name="Nagy L.G."/>
            <person name="Aury J.M."/>
            <person name="Wincker P."/>
            <person name="Grigoriev I.V."/>
            <person name="Bonfante P."/>
            <person name="Martin F.M."/>
        </authorList>
    </citation>
    <scope>NUCLEOTIDE SEQUENCE [LARGE SCALE GENOMIC DNA]</scope>
    <source>
        <strain evidence="1 2">RN42</strain>
    </source>
</reference>
<name>A0A3N4I6T6_ASCIM</name>
<organism evidence="1 2">
    <name type="scientific">Ascobolus immersus RN42</name>
    <dbReference type="NCBI Taxonomy" id="1160509"/>
    <lineage>
        <taxon>Eukaryota</taxon>
        <taxon>Fungi</taxon>
        <taxon>Dikarya</taxon>
        <taxon>Ascomycota</taxon>
        <taxon>Pezizomycotina</taxon>
        <taxon>Pezizomycetes</taxon>
        <taxon>Pezizales</taxon>
        <taxon>Ascobolaceae</taxon>
        <taxon>Ascobolus</taxon>
    </lineage>
</organism>